<evidence type="ECO:0000259" key="5">
    <source>
        <dbReference type="PROSITE" id="PS51845"/>
    </source>
</evidence>
<feature type="region of interest" description="Disordered" evidence="4">
    <location>
        <begin position="855"/>
        <end position="912"/>
    </location>
</feature>
<dbReference type="InterPro" id="IPR023174">
    <property type="entry name" value="PDEase_CS"/>
</dbReference>
<feature type="compositionally biased region" description="Polar residues" evidence="4">
    <location>
        <begin position="629"/>
        <end position="639"/>
    </location>
</feature>
<feature type="domain" description="PDEase" evidence="5">
    <location>
        <begin position="261"/>
        <end position="614"/>
    </location>
</feature>
<dbReference type="PROSITE" id="PS00126">
    <property type="entry name" value="PDEASE_I_1"/>
    <property type="match status" value="1"/>
</dbReference>
<dbReference type="EC" id="3.1.4.-" evidence="3"/>
<dbReference type="Gene3D" id="1.10.1300.10">
    <property type="entry name" value="3'5'-cyclic nucleotide phosphodiesterase, catalytic domain"/>
    <property type="match status" value="1"/>
</dbReference>
<dbReference type="EMBL" id="JAESVG020000005">
    <property type="protein sequence ID" value="KAG8627345.1"/>
    <property type="molecule type" value="Genomic_DNA"/>
</dbReference>
<feature type="compositionally biased region" description="Polar residues" evidence="4">
    <location>
        <begin position="652"/>
        <end position="663"/>
    </location>
</feature>
<dbReference type="PANTHER" id="PTHR11347">
    <property type="entry name" value="CYCLIC NUCLEOTIDE PHOSPHODIESTERASE"/>
    <property type="match status" value="1"/>
</dbReference>
<evidence type="ECO:0000313" key="6">
    <source>
        <dbReference type="EMBL" id="KAG8627345.1"/>
    </source>
</evidence>
<dbReference type="CDD" id="cd00077">
    <property type="entry name" value="HDc"/>
    <property type="match status" value="1"/>
</dbReference>
<proteinExistence type="inferred from homology"/>
<feature type="region of interest" description="Disordered" evidence="4">
    <location>
        <begin position="762"/>
        <end position="818"/>
    </location>
</feature>
<dbReference type="PROSITE" id="PS51845">
    <property type="entry name" value="PDEASE_I_2"/>
    <property type="match status" value="1"/>
</dbReference>
<accession>A0A8K0PCU9</accession>
<feature type="region of interest" description="Disordered" evidence="4">
    <location>
        <begin position="618"/>
        <end position="671"/>
    </location>
</feature>
<evidence type="ECO:0000256" key="2">
    <source>
        <dbReference type="ARBA" id="ARBA00022801"/>
    </source>
</evidence>
<reference evidence="6" key="1">
    <citation type="submission" date="2021-07" db="EMBL/GenBank/DDBJ databases">
        <title>Elsinoe batatas strain:CRI-CJ2 Genome sequencing and assembly.</title>
        <authorList>
            <person name="Huang L."/>
        </authorList>
    </citation>
    <scope>NUCLEOTIDE SEQUENCE</scope>
    <source>
        <strain evidence="6">CRI-CJ2</strain>
    </source>
</reference>
<evidence type="ECO:0000256" key="3">
    <source>
        <dbReference type="RuleBase" id="RU363067"/>
    </source>
</evidence>
<keyword evidence="1 3" id="KW-0479">Metal-binding</keyword>
<gene>
    <name evidence="6" type="ORF">KVT40_004828</name>
</gene>
<dbReference type="Proteomes" id="UP000809789">
    <property type="component" value="Unassembled WGS sequence"/>
</dbReference>
<dbReference type="GO" id="GO:0046872">
    <property type="term" value="F:metal ion binding"/>
    <property type="evidence" value="ECO:0007669"/>
    <property type="project" value="UniProtKB-KW"/>
</dbReference>
<feature type="compositionally biased region" description="Polar residues" evidence="4">
    <location>
        <begin position="767"/>
        <end position="800"/>
    </location>
</feature>
<dbReference type="AlphaFoldDB" id="A0A8K0PCU9"/>
<protein>
    <recommendedName>
        <fullName evidence="3">Phosphodiesterase</fullName>
        <ecNumber evidence="3">3.1.4.-</ecNumber>
    </recommendedName>
</protein>
<dbReference type="SMART" id="SM00471">
    <property type="entry name" value="HDc"/>
    <property type="match status" value="1"/>
</dbReference>
<dbReference type="OrthoDB" id="546632at2759"/>
<keyword evidence="2 3" id="KW-0378">Hydrolase</keyword>
<dbReference type="GO" id="GO:0004114">
    <property type="term" value="F:3',5'-cyclic-nucleotide phosphodiesterase activity"/>
    <property type="evidence" value="ECO:0007669"/>
    <property type="project" value="InterPro"/>
</dbReference>
<comment type="cofactor">
    <cofactor evidence="3">
        <name>a divalent metal cation</name>
        <dbReference type="ChEBI" id="CHEBI:60240"/>
    </cofactor>
    <text evidence="3">Binds 2 divalent metal cations per subunit. Site 1 may preferentially bind zinc ions, while site 2 has a preference for magnesium and/or manganese ions.</text>
</comment>
<comment type="caution">
    <text evidence="6">The sequence shown here is derived from an EMBL/GenBank/DDBJ whole genome shotgun (WGS) entry which is preliminary data.</text>
</comment>
<evidence type="ECO:0000256" key="4">
    <source>
        <dbReference type="SAM" id="MobiDB-lite"/>
    </source>
</evidence>
<keyword evidence="7" id="KW-1185">Reference proteome</keyword>
<dbReference type="GO" id="GO:0007165">
    <property type="term" value="P:signal transduction"/>
    <property type="evidence" value="ECO:0007669"/>
    <property type="project" value="InterPro"/>
</dbReference>
<evidence type="ECO:0000256" key="1">
    <source>
        <dbReference type="ARBA" id="ARBA00022723"/>
    </source>
</evidence>
<feature type="compositionally biased region" description="Polar residues" evidence="4">
    <location>
        <begin position="860"/>
        <end position="873"/>
    </location>
</feature>
<dbReference type="SUPFAM" id="SSF109604">
    <property type="entry name" value="HD-domain/PDEase-like"/>
    <property type="match status" value="1"/>
</dbReference>
<dbReference type="InterPro" id="IPR036971">
    <property type="entry name" value="PDEase_catalytic_dom_sf"/>
</dbReference>
<evidence type="ECO:0000313" key="7">
    <source>
        <dbReference type="Proteomes" id="UP000809789"/>
    </source>
</evidence>
<comment type="similarity">
    <text evidence="3">Belongs to the cyclic nucleotide phosphodiesterase family.</text>
</comment>
<dbReference type="Pfam" id="PF00233">
    <property type="entry name" value="PDEase_I"/>
    <property type="match status" value="1"/>
</dbReference>
<dbReference type="InterPro" id="IPR003607">
    <property type="entry name" value="HD/PDEase_dom"/>
</dbReference>
<sequence>MDIGRCNVIYLDRRSQKTGLVKRDDLKEFVGRIDSAAVGKDLDEEIVKQNLQSILTTFNDVYVCADGQSCLKRLSQMEDPISQPPTLLLIDIPDNDESHIVSPLSSNPPNTVEKNEPFDLYGIHMLSHICSSIQQRSMSRLIIPVAVTVNTEAARAALEEEPSLWALSKCSPDSVRGIKYLDIGATDVLTSPLSPDRVQGLTIHAYRVFKEYAKEDTSSMLTKRNRKLSWIGIDEERPFAYLREAMVSNLMEGICNPETINDTFDPSDLRLEEGRKTIVENAVGQWSFSAHDFTSDELVHAARVMIQHALEGDELRRWTISSDDLTIFIMACRKAYNDFVLYHNFRHVVDVLQAIFYFLLRIGLLPPYQVDGKLSAKPSNAIAAVLRPFDALTLLVAALGHDVGHPGVNNAFLVALNAPLAQLYNDRSVLEAFHCAAYSQILRRYWPAAFDDMAMRKLMITTILATDMGLHFKYMKEMSSLQEKLAAAQSTADGYVPKVTDENRDLVCGLLIKCADISNVARKYACAAQWARVLTDEFANQGAMEKELNLPTCLFGGPPDPNDFLKLAESQLGFMNIFARPLFEGVSAVLPEMRFTLAELSTNKAIWQERIEAENSRKMSFARGPLSPLSRSTATPSETDSIDQRERLSPNPGESDSNSTLSATAKDCSRSGISLTQQASETNLPNIDEHAGAITPHQTTRTPVIETGRRHSSVYSGLHDDQNAKHNAQNGSVDPLSTTIFVQTHPSPAAREILDISAPPSPIKSIVSHSQVDPSVPSYRSQATSTADVGGQTSPSTKASSLGDDVSEPPKPEPYTHMNRSEDFKFLKQDPKSNLGGGTKVHQTMSVYGPDMLAKAASSPGKNSTASQVTAGLSPNPAVGGNISGGSDDGRTMSGNGHHMSRPDLRSSRSASMLKGLKFWKKHKGEKGEGLGIDTP</sequence>
<dbReference type="InterPro" id="IPR002073">
    <property type="entry name" value="PDEase_catalytic_dom"/>
</dbReference>
<organism evidence="6 7">
    <name type="scientific">Elsinoe batatas</name>
    <dbReference type="NCBI Taxonomy" id="2601811"/>
    <lineage>
        <taxon>Eukaryota</taxon>
        <taxon>Fungi</taxon>
        <taxon>Dikarya</taxon>
        <taxon>Ascomycota</taxon>
        <taxon>Pezizomycotina</taxon>
        <taxon>Dothideomycetes</taxon>
        <taxon>Dothideomycetidae</taxon>
        <taxon>Myriangiales</taxon>
        <taxon>Elsinoaceae</taxon>
        <taxon>Elsinoe</taxon>
    </lineage>
</organism>
<name>A0A8K0PCU9_9PEZI</name>